<organism evidence="2 3">
    <name type="scientific">Trichobilharzia regenti</name>
    <name type="common">Nasal bird schistosome</name>
    <dbReference type="NCBI Taxonomy" id="157069"/>
    <lineage>
        <taxon>Eukaryota</taxon>
        <taxon>Metazoa</taxon>
        <taxon>Spiralia</taxon>
        <taxon>Lophotrochozoa</taxon>
        <taxon>Platyhelminthes</taxon>
        <taxon>Trematoda</taxon>
        <taxon>Digenea</taxon>
        <taxon>Strigeidida</taxon>
        <taxon>Schistosomatoidea</taxon>
        <taxon>Schistosomatidae</taxon>
        <taxon>Trichobilharzia</taxon>
    </lineage>
</organism>
<evidence type="ECO:0000313" key="3">
    <source>
        <dbReference type="WBParaSite" id="TREG1_14680.1"/>
    </source>
</evidence>
<reference evidence="2" key="1">
    <citation type="submission" date="2022-06" db="EMBL/GenBank/DDBJ databases">
        <authorList>
            <person name="Berger JAMES D."/>
            <person name="Berger JAMES D."/>
        </authorList>
    </citation>
    <scope>NUCLEOTIDE SEQUENCE [LARGE SCALE GENOMIC DNA]</scope>
</reference>
<feature type="region of interest" description="Disordered" evidence="1">
    <location>
        <begin position="87"/>
        <end position="129"/>
    </location>
</feature>
<dbReference type="Proteomes" id="UP000050795">
    <property type="component" value="Unassembled WGS sequence"/>
</dbReference>
<feature type="compositionally biased region" description="Basic and acidic residues" evidence="1">
    <location>
        <begin position="109"/>
        <end position="129"/>
    </location>
</feature>
<dbReference type="AlphaFoldDB" id="A0AA85JE85"/>
<evidence type="ECO:0000313" key="2">
    <source>
        <dbReference type="Proteomes" id="UP000050795"/>
    </source>
</evidence>
<evidence type="ECO:0000256" key="1">
    <source>
        <dbReference type="SAM" id="MobiDB-lite"/>
    </source>
</evidence>
<reference evidence="3" key="2">
    <citation type="submission" date="2023-11" db="UniProtKB">
        <authorList>
            <consortium name="WormBaseParasite"/>
        </authorList>
    </citation>
    <scope>IDENTIFICATION</scope>
</reference>
<protein>
    <submittedName>
        <fullName evidence="3">Uncharacterized protein</fullName>
    </submittedName>
</protein>
<name>A0AA85JE85_TRIRE</name>
<accession>A0AA85JE85</accession>
<proteinExistence type="predicted"/>
<keyword evidence="2" id="KW-1185">Reference proteome</keyword>
<dbReference type="WBParaSite" id="TREG1_14680.1">
    <property type="protein sequence ID" value="TREG1_14680.1"/>
    <property type="gene ID" value="TREG1_14680"/>
</dbReference>
<feature type="compositionally biased region" description="Basic and acidic residues" evidence="1">
    <location>
        <begin position="87"/>
        <end position="101"/>
    </location>
</feature>
<sequence>MRDMNVKLGPDNTGRELIMGREVLGEMNENGELFNAFCAFNELVICGSVYKHRDIFTVVIRKNAKTQINTSEETSIERRWNNLKAGVESKLKGNSRQKEETGQTVGHYRHMETNRRDKDGETKDYPVHR</sequence>